<name>A0A2S6HKB1_9GAMM</name>
<dbReference type="AlphaFoldDB" id="A0A2S6HKB1"/>
<reference evidence="1 2" key="1">
    <citation type="submission" date="2018-02" db="EMBL/GenBank/DDBJ databases">
        <title>Subsurface microbial communities from deep shales in Ohio and West Virginia, USA.</title>
        <authorList>
            <person name="Wrighton K."/>
        </authorList>
    </citation>
    <scope>NUCLEOTIDE SEQUENCE [LARGE SCALE GENOMIC DNA]</scope>
    <source>
        <strain evidence="1 2">OWC-DMM</strain>
    </source>
</reference>
<dbReference type="Proteomes" id="UP000240010">
    <property type="component" value="Unassembled WGS sequence"/>
</dbReference>
<protein>
    <submittedName>
        <fullName evidence="1">Uncharacterized protein</fullName>
    </submittedName>
</protein>
<organism evidence="1 2">
    <name type="scientific">Methylobacter tundripaludum</name>
    <dbReference type="NCBI Taxonomy" id="173365"/>
    <lineage>
        <taxon>Bacteria</taxon>
        <taxon>Pseudomonadati</taxon>
        <taxon>Pseudomonadota</taxon>
        <taxon>Gammaproteobacteria</taxon>
        <taxon>Methylococcales</taxon>
        <taxon>Methylococcaceae</taxon>
        <taxon>Methylobacter</taxon>
    </lineage>
</organism>
<sequence length="57" mass="6841">MILKTAIDPRKTQKTRKYLMDYAAVNYSPKSEWLYQYKPSIYLVAFVFFVPFVDELI</sequence>
<evidence type="ECO:0000313" key="1">
    <source>
        <dbReference type="EMBL" id="PPK77922.1"/>
    </source>
</evidence>
<comment type="caution">
    <text evidence="1">The sequence shown here is derived from an EMBL/GenBank/DDBJ whole genome shotgun (WGS) entry which is preliminary data.</text>
</comment>
<evidence type="ECO:0000313" key="2">
    <source>
        <dbReference type="Proteomes" id="UP000240010"/>
    </source>
</evidence>
<proteinExistence type="predicted"/>
<dbReference type="EMBL" id="PTIZ01000001">
    <property type="protein sequence ID" value="PPK77922.1"/>
    <property type="molecule type" value="Genomic_DNA"/>
</dbReference>
<gene>
    <name evidence="1" type="ORF">B0F87_101304</name>
</gene>
<accession>A0A2S6HKB1</accession>